<feature type="coiled-coil region" evidence="1">
    <location>
        <begin position="66"/>
        <end position="111"/>
    </location>
</feature>
<comment type="caution">
    <text evidence="3">The sequence shown here is derived from an EMBL/GenBank/DDBJ whole genome shotgun (WGS) entry which is preliminary data.</text>
</comment>
<feature type="compositionally biased region" description="Pro residues" evidence="2">
    <location>
        <begin position="128"/>
        <end position="248"/>
    </location>
</feature>
<feature type="region of interest" description="Disordered" evidence="2">
    <location>
        <begin position="113"/>
        <end position="248"/>
    </location>
</feature>
<evidence type="ECO:0000256" key="1">
    <source>
        <dbReference type="SAM" id="Coils"/>
    </source>
</evidence>
<accession>A0A660CL22</accession>
<proteinExistence type="predicted"/>
<evidence type="ECO:0000256" key="2">
    <source>
        <dbReference type="SAM" id="MobiDB-lite"/>
    </source>
</evidence>
<gene>
    <name evidence="3" type="ORF">JD82_03751</name>
</gene>
<dbReference type="RefSeq" id="WP_030530031.1">
    <property type="nucleotide sequence ID" value="NZ_JOIJ01000001.1"/>
</dbReference>
<dbReference type="EMBL" id="VLJV01000001">
    <property type="protein sequence ID" value="TWH21881.1"/>
    <property type="molecule type" value="Genomic_DNA"/>
</dbReference>
<dbReference type="GO" id="GO:0009306">
    <property type="term" value="P:protein secretion"/>
    <property type="evidence" value="ECO:0007669"/>
    <property type="project" value="InterPro"/>
</dbReference>
<sequence>MAPPGSGLSGFCTDTDQMRTHAATIAGKAESVGTAAEAAAHVADLNDAYGLICFQMGLPMILKMPQERCAQMVKEAQQELQRLEKSITAAAKRYDEQEQELLERLRKILEQLGGSGEFDGPSGGGGPVPMPTPVPPPGAPQPVPMPTPTQPPGTPQPVPMPTPDPPDGGGVPPYPPTPQPDPQPAPQPAPMPTPQPYPAPQPAPMPTPEPPDGGVPPAPMPQPAPQPYPQPYPQPAPMPNPTEPPQEV</sequence>
<feature type="compositionally biased region" description="Gly residues" evidence="2">
    <location>
        <begin position="113"/>
        <end position="127"/>
    </location>
</feature>
<organism evidence="3 4">
    <name type="scientific">Prauserella rugosa</name>
    <dbReference type="NCBI Taxonomy" id="43354"/>
    <lineage>
        <taxon>Bacteria</taxon>
        <taxon>Bacillati</taxon>
        <taxon>Actinomycetota</taxon>
        <taxon>Actinomycetes</taxon>
        <taxon>Pseudonocardiales</taxon>
        <taxon>Pseudonocardiaceae</taxon>
        <taxon>Prauserella</taxon>
    </lineage>
</organism>
<keyword evidence="1" id="KW-0175">Coiled coil</keyword>
<dbReference type="InterPro" id="IPR022536">
    <property type="entry name" value="EspC"/>
</dbReference>
<keyword evidence="4" id="KW-1185">Reference proteome</keyword>
<evidence type="ECO:0000313" key="4">
    <source>
        <dbReference type="Proteomes" id="UP000317303"/>
    </source>
</evidence>
<dbReference type="Proteomes" id="UP000317303">
    <property type="component" value="Unassembled WGS sequence"/>
</dbReference>
<protein>
    <submittedName>
        <fullName evidence="3">Excreted virulence factor EspC (Type VII ESX diderm)</fullName>
    </submittedName>
</protein>
<name>A0A660CL22_9PSEU</name>
<evidence type="ECO:0000313" key="3">
    <source>
        <dbReference type="EMBL" id="TWH21881.1"/>
    </source>
</evidence>
<dbReference type="Pfam" id="PF10824">
    <property type="entry name" value="T7SS_ESX_EspC"/>
    <property type="match status" value="1"/>
</dbReference>
<dbReference type="AlphaFoldDB" id="A0A660CL22"/>
<reference evidence="3 4" key="1">
    <citation type="submission" date="2019-07" db="EMBL/GenBank/DDBJ databases">
        <title>R&amp;d 2014.</title>
        <authorList>
            <person name="Klenk H.-P."/>
        </authorList>
    </citation>
    <scope>NUCLEOTIDE SEQUENCE [LARGE SCALE GENOMIC DNA]</scope>
    <source>
        <strain evidence="3 4">DSM 43194</strain>
    </source>
</reference>